<evidence type="ECO:0000259" key="2">
    <source>
        <dbReference type="PROSITE" id="PS50010"/>
    </source>
</evidence>
<evidence type="ECO:0000313" key="3">
    <source>
        <dbReference type="Ensembl" id="ENSLLTP00000020676.1"/>
    </source>
</evidence>
<dbReference type="InterPro" id="IPR051492">
    <property type="entry name" value="Dynamin-Rho_GEF"/>
</dbReference>
<organism evidence="3 4">
    <name type="scientific">Laticauda laticaudata</name>
    <name type="common">Blue-ringed sea krait</name>
    <name type="synonym">Blue-lipped sea krait</name>
    <dbReference type="NCBI Taxonomy" id="8630"/>
    <lineage>
        <taxon>Eukaryota</taxon>
        <taxon>Metazoa</taxon>
        <taxon>Chordata</taxon>
        <taxon>Craniata</taxon>
        <taxon>Vertebrata</taxon>
        <taxon>Euteleostomi</taxon>
        <taxon>Lepidosauria</taxon>
        <taxon>Squamata</taxon>
        <taxon>Bifurcata</taxon>
        <taxon>Unidentata</taxon>
        <taxon>Episquamata</taxon>
        <taxon>Toxicofera</taxon>
        <taxon>Serpentes</taxon>
        <taxon>Colubroidea</taxon>
        <taxon>Elapidae</taxon>
        <taxon>Laticaudinae</taxon>
        <taxon>Laticauda</taxon>
    </lineage>
</organism>
<evidence type="ECO:0000313" key="4">
    <source>
        <dbReference type="Proteomes" id="UP000694406"/>
    </source>
</evidence>
<evidence type="ECO:0000256" key="1">
    <source>
        <dbReference type="SAM" id="MobiDB-lite"/>
    </source>
</evidence>
<feature type="compositionally biased region" description="Polar residues" evidence="1">
    <location>
        <begin position="37"/>
        <end position="55"/>
    </location>
</feature>
<reference evidence="3" key="1">
    <citation type="submission" date="2025-08" db="UniProtKB">
        <authorList>
            <consortium name="Ensembl"/>
        </authorList>
    </citation>
    <scope>IDENTIFICATION</scope>
</reference>
<dbReference type="GeneTree" id="ENSGT00950000183088"/>
<reference evidence="3" key="2">
    <citation type="submission" date="2025-09" db="UniProtKB">
        <authorList>
            <consortium name="Ensembl"/>
        </authorList>
    </citation>
    <scope>IDENTIFICATION</scope>
</reference>
<dbReference type="GO" id="GO:0005085">
    <property type="term" value="F:guanyl-nucleotide exchange factor activity"/>
    <property type="evidence" value="ECO:0007669"/>
    <property type="project" value="InterPro"/>
</dbReference>
<dbReference type="Pfam" id="PF00621">
    <property type="entry name" value="RhoGEF"/>
    <property type="match status" value="1"/>
</dbReference>
<feature type="domain" description="DH" evidence="2">
    <location>
        <begin position="98"/>
        <end position="179"/>
    </location>
</feature>
<dbReference type="AlphaFoldDB" id="A0A8C5SNP9"/>
<dbReference type="Proteomes" id="UP000694406">
    <property type="component" value="Unplaced"/>
</dbReference>
<protein>
    <recommendedName>
        <fullName evidence="2">DH domain-containing protein</fullName>
    </recommendedName>
</protein>
<feature type="region of interest" description="Disordered" evidence="1">
    <location>
        <begin position="37"/>
        <end position="67"/>
    </location>
</feature>
<sequence length="179" mass="20333">MEAKDPTGKESVGVRKKNLTFLKQRLYMLERRKTDTVVESSISGDHNSNSATLRRSQSDRSEYNQKLQEKMAPHAGSVGPVDLPLETEEQLIKRMMARRQKIIAEILQTERDYLSDVELCIRIVVEPLKKRQIARLDVDSLFSNIESVHEISSKLLSLLEEATLDVEPAIQIIGMLLSS</sequence>
<feature type="compositionally biased region" description="Basic and acidic residues" evidence="1">
    <location>
        <begin position="56"/>
        <end position="67"/>
    </location>
</feature>
<dbReference type="PROSITE" id="PS50010">
    <property type="entry name" value="DH_2"/>
    <property type="match status" value="1"/>
</dbReference>
<name>A0A8C5SNP9_LATLA</name>
<dbReference type="PANTHER" id="PTHR22834">
    <property type="entry name" value="NUCLEAR FUSION PROTEIN FUS2"/>
    <property type="match status" value="1"/>
</dbReference>
<dbReference type="Gene3D" id="1.20.900.10">
    <property type="entry name" value="Dbl homology (DH) domain"/>
    <property type="match status" value="1"/>
</dbReference>
<dbReference type="GO" id="GO:0005737">
    <property type="term" value="C:cytoplasm"/>
    <property type="evidence" value="ECO:0007669"/>
    <property type="project" value="TreeGrafter"/>
</dbReference>
<keyword evidence="4" id="KW-1185">Reference proteome</keyword>
<dbReference type="Ensembl" id="ENSLLTT00000021440.1">
    <property type="protein sequence ID" value="ENSLLTP00000020676.1"/>
    <property type="gene ID" value="ENSLLTG00000015472.1"/>
</dbReference>
<proteinExistence type="predicted"/>
<dbReference type="InterPro" id="IPR000219">
    <property type="entry name" value="DH_dom"/>
</dbReference>
<dbReference type="SUPFAM" id="SSF48065">
    <property type="entry name" value="DBL homology domain (DH-domain)"/>
    <property type="match status" value="1"/>
</dbReference>
<accession>A0A8C5SNP9</accession>
<dbReference type="InterPro" id="IPR035899">
    <property type="entry name" value="DBL_dom_sf"/>
</dbReference>
<dbReference type="PANTHER" id="PTHR22834:SF17">
    <property type="entry name" value="RHO GUANINE NUCLEOTIDE EXCHANGE FACTOR 38"/>
    <property type="match status" value="1"/>
</dbReference>